<dbReference type="Proteomes" id="UP000294933">
    <property type="component" value="Unassembled WGS sequence"/>
</dbReference>
<reference evidence="3 4" key="1">
    <citation type="submission" date="2018-06" db="EMBL/GenBank/DDBJ databases">
        <title>A transcriptomic atlas of mushroom development highlights an independent origin of complex multicellularity.</title>
        <authorList>
            <consortium name="DOE Joint Genome Institute"/>
            <person name="Krizsan K."/>
            <person name="Almasi E."/>
            <person name="Merenyi Z."/>
            <person name="Sahu N."/>
            <person name="Viragh M."/>
            <person name="Koszo T."/>
            <person name="Mondo S."/>
            <person name="Kiss B."/>
            <person name="Balint B."/>
            <person name="Kues U."/>
            <person name="Barry K."/>
            <person name="Hegedus J.C."/>
            <person name="Henrissat B."/>
            <person name="Johnson J."/>
            <person name="Lipzen A."/>
            <person name="Ohm R."/>
            <person name="Nagy I."/>
            <person name="Pangilinan J."/>
            <person name="Yan J."/>
            <person name="Xiong Y."/>
            <person name="Grigoriev I.V."/>
            <person name="Hibbett D.S."/>
            <person name="Nagy L.G."/>
        </authorList>
    </citation>
    <scope>NUCLEOTIDE SEQUENCE [LARGE SCALE GENOMIC DNA]</scope>
    <source>
        <strain evidence="3 4">SZMC22713</strain>
    </source>
</reference>
<dbReference type="AlphaFoldDB" id="A0A4R5XHA7"/>
<protein>
    <recommendedName>
        <fullName evidence="5">Secreted protein</fullName>
    </recommendedName>
</protein>
<evidence type="ECO:0000256" key="2">
    <source>
        <dbReference type="SAM" id="SignalP"/>
    </source>
</evidence>
<keyword evidence="4" id="KW-1185">Reference proteome</keyword>
<proteinExistence type="predicted"/>
<evidence type="ECO:0000256" key="1">
    <source>
        <dbReference type="SAM" id="MobiDB-lite"/>
    </source>
</evidence>
<dbReference type="STRING" id="50990.A0A4R5XHA7"/>
<evidence type="ECO:0000313" key="4">
    <source>
        <dbReference type="Proteomes" id="UP000294933"/>
    </source>
</evidence>
<sequence length="114" mass="12870">MTMLVMMLSALLAALAFCCMVAPGAVWTALMAGDDYEHEGLSDINRVASRNPFRENAPPACMAKLIMLRHKINQNGQRKRKPGHQRHSRSSSRAPNQPPRQRPLPWARLGKHFR</sequence>
<gene>
    <name evidence="3" type="ORF">BD410DRAFT_780308</name>
</gene>
<keyword evidence="2" id="KW-0732">Signal</keyword>
<name>A0A4R5XHA7_9AGAM</name>
<feature type="compositionally biased region" description="Basic residues" evidence="1">
    <location>
        <begin position="72"/>
        <end position="90"/>
    </location>
</feature>
<feature type="signal peptide" evidence="2">
    <location>
        <begin position="1"/>
        <end position="18"/>
    </location>
</feature>
<feature type="chain" id="PRO_5020335669" description="Secreted protein" evidence="2">
    <location>
        <begin position="19"/>
        <end position="114"/>
    </location>
</feature>
<evidence type="ECO:0000313" key="3">
    <source>
        <dbReference type="EMBL" id="TDL29816.1"/>
    </source>
</evidence>
<accession>A0A4R5XHA7</accession>
<dbReference type="EMBL" id="ML170156">
    <property type="protein sequence ID" value="TDL29816.1"/>
    <property type="molecule type" value="Genomic_DNA"/>
</dbReference>
<evidence type="ECO:0008006" key="5">
    <source>
        <dbReference type="Google" id="ProtNLM"/>
    </source>
</evidence>
<feature type="region of interest" description="Disordered" evidence="1">
    <location>
        <begin position="72"/>
        <end position="114"/>
    </location>
</feature>
<organism evidence="3 4">
    <name type="scientific">Rickenella mellea</name>
    <dbReference type="NCBI Taxonomy" id="50990"/>
    <lineage>
        <taxon>Eukaryota</taxon>
        <taxon>Fungi</taxon>
        <taxon>Dikarya</taxon>
        <taxon>Basidiomycota</taxon>
        <taxon>Agaricomycotina</taxon>
        <taxon>Agaricomycetes</taxon>
        <taxon>Hymenochaetales</taxon>
        <taxon>Rickenellaceae</taxon>
        <taxon>Rickenella</taxon>
    </lineage>
</organism>
<dbReference type="VEuPathDB" id="FungiDB:BD410DRAFT_780308"/>
<dbReference type="OrthoDB" id="3204347at2759"/>